<protein>
    <recommendedName>
        <fullName evidence="1">PRISE-like Rossmann-fold domain-containing protein</fullName>
    </recommendedName>
</protein>
<dbReference type="OrthoDB" id="1731983at2759"/>
<dbReference type="Gene3D" id="3.40.50.720">
    <property type="entry name" value="NAD(P)-binding Rossmann-like Domain"/>
    <property type="match status" value="1"/>
</dbReference>
<sequence>MVTYSNESFTVRQSSIYRNLPTFPNVAGLTAIVPGATGISGWNTIRSLLDSPTRWTKIYAMSRSLPGKELMNLLSAEQQSRVQHLAVDFSGKPQDVAESLSAVREPNPYVFFYAYIQPKTEGDEKVWGNVEKLNEVNTALFASFLEALEIAEITPKRILLQTGGKHYGMQLGRAAQPLVESDPEPRHLGPNFYYPQQDSLFAFCTRHPQTSWNVVRPCGVFGSALKAQMSGLYLLSVYAAVQAHKQEPLYFPGDWNAWQGPTPVSTARLTGYLSEWAVLNDGCANQAFNALDSNSLTFQRLFAELARWYGNDAGAVGPPSDESKFSITKMAGGKDCPLGHGPPLISRSSFKILDWAQRQENQDAWKEIMTASGGKISSNPFEGHAVKDNFQLLDIYFSMVALSSMNKASIYGWTGFVDTLEAAFVSCREMADMGLLPNVCAGEARPLV</sequence>
<evidence type="ECO:0000313" key="2">
    <source>
        <dbReference type="EMBL" id="KAF2819314.1"/>
    </source>
</evidence>
<feature type="domain" description="PRISE-like Rossmann-fold" evidence="1">
    <location>
        <begin position="31"/>
        <end position="311"/>
    </location>
</feature>
<gene>
    <name evidence="2" type="ORF">CC86DRAFT_431876</name>
</gene>
<dbReference type="InterPro" id="IPR036291">
    <property type="entry name" value="NAD(P)-bd_dom_sf"/>
</dbReference>
<dbReference type="InterPro" id="IPR055222">
    <property type="entry name" value="PRISE-like_Rossmann-fold"/>
</dbReference>
<dbReference type="PANTHER" id="PTHR32487">
    <property type="entry name" value="3-OXO-DELTA(4,5)-STEROID 5-BETA-REDUCTASE"/>
    <property type="match status" value="1"/>
</dbReference>
<dbReference type="Proteomes" id="UP000799424">
    <property type="component" value="Unassembled WGS sequence"/>
</dbReference>
<evidence type="ECO:0000259" key="1">
    <source>
        <dbReference type="Pfam" id="PF22917"/>
    </source>
</evidence>
<dbReference type="SUPFAM" id="SSF51735">
    <property type="entry name" value="NAD(P)-binding Rossmann-fold domains"/>
    <property type="match status" value="1"/>
</dbReference>
<name>A0A6A6ZG77_9PLEO</name>
<keyword evidence="3" id="KW-1185">Reference proteome</keyword>
<dbReference type="AlphaFoldDB" id="A0A6A6ZG77"/>
<accession>A0A6A6ZG77</accession>
<organism evidence="2 3">
    <name type="scientific">Ophiobolus disseminans</name>
    <dbReference type="NCBI Taxonomy" id="1469910"/>
    <lineage>
        <taxon>Eukaryota</taxon>
        <taxon>Fungi</taxon>
        <taxon>Dikarya</taxon>
        <taxon>Ascomycota</taxon>
        <taxon>Pezizomycotina</taxon>
        <taxon>Dothideomycetes</taxon>
        <taxon>Pleosporomycetidae</taxon>
        <taxon>Pleosporales</taxon>
        <taxon>Pleosporineae</taxon>
        <taxon>Phaeosphaeriaceae</taxon>
        <taxon>Ophiobolus</taxon>
    </lineage>
</organism>
<reference evidence="2" key="1">
    <citation type="journal article" date="2020" name="Stud. Mycol.">
        <title>101 Dothideomycetes genomes: a test case for predicting lifestyles and emergence of pathogens.</title>
        <authorList>
            <person name="Haridas S."/>
            <person name="Albert R."/>
            <person name="Binder M."/>
            <person name="Bloem J."/>
            <person name="Labutti K."/>
            <person name="Salamov A."/>
            <person name="Andreopoulos B."/>
            <person name="Baker S."/>
            <person name="Barry K."/>
            <person name="Bills G."/>
            <person name="Bluhm B."/>
            <person name="Cannon C."/>
            <person name="Castanera R."/>
            <person name="Culley D."/>
            <person name="Daum C."/>
            <person name="Ezra D."/>
            <person name="Gonzalez J."/>
            <person name="Henrissat B."/>
            <person name="Kuo A."/>
            <person name="Liang C."/>
            <person name="Lipzen A."/>
            <person name="Lutzoni F."/>
            <person name="Magnuson J."/>
            <person name="Mondo S."/>
            <person name="Nolan M."/>
            <person name="Ohm R."/>
            <person name="Pangilinan J."/>
            <person name="Park H.-J."/>
            <person name="Ramirez L."/>
            <person name="Alfaro M."/>
            <person name="Sun H."/>
            <person name="Tritt A."/>
            <person name="Yoshinaga Y."/>
            <person name="Zwiers L.-H."/>
            <person name="Turgeon B."/>
            <person name="Goodwin S."/>
            <person name="Spatafora J."/>
            <person name="Crous P."/>
            <person name="Grigoriev I."/>
        </authorList>
    </citation>
    <scope>NUCLEOTIDE SEQUENCE</scope>
    <source>
        <strain evidence="2">CBS 113818</strain>
    </source>
</reference>
<evidence type="ECO:0000313" key="3">
    <source>
        <dbReference type="Proteomes" id="UP000799424"/>
    </source>
</evidence>
<proteinExistence type="predicted"/>
<dbReference type="CDD" id="cd08948">
    <property type="entry name" value="5beta-POR_like_SDR_a"/>
    <property type="match status" value="1"/>
</dbReference>
<dbReference type="Pfam" id="PF22917">
    <property type="entry name" value="PRISE"/>
    <property type="match status" value="1"/>
</dbReference>
<dbReference type="PANTHER" id="PTHR32487:SF29">
    <property type="entry name" value="NAD-DEPENDENT EPIMERASE_DEHYDRATASE DOMAIN-CONTAINING PROTEIN"/>
    <property type="match status" value="1"/>
</dbReference>
<dbReference type="EMBL" id="MU006245">
    <property type="protein sequence ID" value="KAF2819314.1"/>
    <property type="molecule type" value="Genomic_DNA"/>
</dbReference>